<comment type="caution">
    <text evidence="15">The sequence shown here is derived from an EMBL/GenBank/DDBJ whole genome shotgun (WGS) entry which is preliminary data.</text>
</comment>
<keyword evidence="12" id="KW-1133">Transmembrane helix</keyword>
<evidence type="ECO:0000256" key="8">
    <source>
        <dbReference type="ARBA" id="ARBA00022777"/>
    </source>
</evidence>
<evidence type="ECO:0000256" key="7">
    <source>
        <dbReference type="ARBA" id="ARBA00022741"/>
    </source>
</evidence>
<dbReference type="GO" id="GO:0016301">
    <property type="term" value="F:kinase activity"/>
    <property type="evidence" value="ECO:0007669"/>
    <property type="project" value="UniProtKB-KW"/>
</dbReference>
<sequence length="455" mass="52992">MKNLPLSMQIWLVFAAIMLSISILLSILFPWTLRDFFTREIYATIESAQSLTLNRFNNEFSRETWKTGILPDRKQQIQDIRTVNHFILIEDSQEVIASRLPVEFLYTVRDHIKDQTSDVQRYSGQIGDQKIFYVVAKEKVLDQNIFLVSYMWDSYREDLVQTLLRRLVFIMSLVFILSWLPSLGLAKYLSKPLVTLEMRVKKLANRDWQEPIQLQREDEIGRLGQSMEQLRNQLIKQDEAQQSFLQHTSHELKTPVMVIRSYTQAIQDGIYPKGNLTTSVRTIEEEAMRLEKSINNLLYLTKLDYLATHNPSNEQVAMDQLIKDVVERFRWRRSELNWTLKLSPTFVKGNIDQWRVVLENLLDNQTRYAQSKILISLANSEYPNEKLAYLRIWNDGPSISAENIDDIFGKFQKGPQGEVGLGLAIVHRVISLVNGNIRVKNEVEGVSFYLEIPSS</sequence>
<evidence type="ECO:0000256" key="3">
    <source>
        <dbReference type="ARBA" id="ARBA00012438"/>
    </source>
</evidence>
<dbReference type="CDD" id="cd06225">
    <property type="entry name" value="HAMP"/>
    <property type="match status" value="1"/>
</dbReference>
<dbReference type="SMART" id="SM00388">
    <property type="entry name" value="HisKA"/>
    <property type="match status" value="1"/>
</dbReference>
<keyword evidence="8 15" id="KW-0418">Kinase</keyword>
<dbReference type="CDD" id="cd00082">
    <property type="entry name" value="HisKA"/>
    <property type="match status" value="1"/>
</dbReference>
<evidence type="ECO:0000313" key="15">
    <source>
        <dbReference type="EMBL" id="MBU5676118.1"/>
    </source>
</evidence>
<dbReference type="Proteomes" id="UP000779508">
    <property type="component" value="Unassembled WGS sequence"/>
</dbReference>
<evidence type="ECO:0000256" key="12">
    <source>
        <dbReference type="SAM" id="Phobius"/>
    </source>
</evidence>
<dbReference type="SMART" id="SM00304">
    <property type="entry name" value="HAMP"/>
    <property type="match status" value="1"/>
</dbReference>
<comment type="catalytic activity">
    <reaction evidence="1">
        <text>ATP + protein L-histidine = ADP + protein N-phospho-L-histidine.</text>
        <dbReference type="EC" id="2.7.13.3"/>
    </reaction>
</comment>
<keyword evidence="16" id="KW-1185">Reference proteome</keyword>
<feature type="transmembrane region" description="Helical" evidence="12">
    <location>
        <begin position="6"/>
        <end position="29"/>
    </location>
</feature>
<keyword evidence="12" id="KW-0812">Transmembrane</keyword>
<gene>
    <name evidence="15" type="ORF">KQI88_06785</name>
</gene>
<dbReference type="Pfam" id="PF02518">
    <property type="entry name" value="HATPase_c"/>
    <property type="match status" value="1"/>
</dbReference>
<dbReference type="InterPro" id="IPR005467">
    <property type="entry name" value="His_kinase_dom"/>
</dbReference>
<keyword evidence="10" id="KW-0902">Two-component regulatory system</keyword>
<keyword evidence="6" id="KW-0808">Transferase</keyword>
<feature type="transmembrane region" description="Helical" evidence="12">
    <location>
        <begin position="167"/>
        <end position="189"/>
    </location>
</feature>
<evidence type="ECO:0000256" key="9">
    <source>
        <dbReference type="ARBA" id="ARBA00022840"/>
    </source>
</evidence>
<dbReference type="InterPro" id="IPR003660">
    <property type="entry name" value="HAMP_dom"/>
</dbReference>
<dbReference type="RefSeq" id="WP_216415595.1">
    <property type="nucleotide sequence ID" value="NZ_JAHLQK010000002.1"/>
</dbReference>
<evidence type="ECO:0000256" key="2">
    <source>
        <dbReference type="ARBA" id="ARBA00004651"/>
    </source>
</evidence>
<dbReference type="SMART" id="SM00387">
    <property type="entry name" value="HATPase_c"/>
    <property type="match status" value="1"/>
</dbReference>
<evidence type="ECO:0000256" key="4">
    <source>
        <dbReference type="ARBA" id="ARBA00022475"/>
    </source>
</evidence>
<keyword evidence="4" id="KW-1003">Cell membrane</keyword>
<dbReference type="InterPro" id="IPR003661">
    <property type="entry name" value="HisK_dim/P_dom"/>
</dbReference>
<reference evidence="15 16" key="1">
    <citation type="submission" date="2021-06" db="EMBL/GenBank/DDBJ databases">
        <authorList>
            <person name="Sun Q."/>
            <person name="Li D."/>
        </authorList>
    </citation>
    <scope>NUCLEOTIDE SEQUENCE [LARGE SCALE GENOMIC DNA]</scope>
    <source>
        <strain evidence="15 16">MSJ-5</strain>
    </source>
</reference>
<organism evidence="15 16">
    <name type="scientific">Alkaliphilus flagellatus</name>
    <dbReference type="NCBI Taxonomy" id="2841507"/>
    <lineage>
        <taxon>Bacteria</taxon>
        <taxon>Bacillati</taxon>
        <taxon>Bacillota</taxon>
        <taxon>Clostridia</taxon>
        <taxon>Peptostreptococcales</taxon>
        <taxon>Natronincolaceae</taxon>
        <taxon>Alkaliphilus</taxon>
    </lineage>
</organism>
<evidence type="ECO:0000256" key="11">
    <source>
        <dbReference type="ARBA" id="ARBA00023136"/>
    </source>
</evidence>
<feature type="domain" description="Histidine kinase" evidence="13">
    <location>
        <begin position="247"/>
        <end position="455"/>
    </location>
</feature>
<dbReference type="PROSITE" id="PS50109">
    <property type="entry name" value="HIS_KIN"/>
    <property type="match status" value="1"/>
</dbReference>
<proteinExistence type="predicted"/>
<feature type="domain" description="HAMP" evidence="14">
    <location>
        <begin position="187"/>
        <end position="239"/>
    </location>
</feature>
<keyword evidence="5" id="KW-0597">Phosphoprotein</keyword>
<name>A0ABS6G0U2_9FIRM</name>
<evidence type="ECO:0000256" key="5">
    <source>
        <dbReference type="ARBA" id="ARBA00022553"/>
    </source>
</evidence>
<evidence type="ECO:0000259" key="13">
    <source>
        <dbReference type="PROSITE" id="PS50109"/>
    </source>
</evidence>
<evidence type="ECO:0000256" key="10">
    <source>
        <dbReference type="ARBA" id="ARBA00023012"/>
    </source>
</evidence>
<dbReference type="EC" id="2.7.13.3" evidence="3"/>
<dbReference type="EMBL" id="JAHLQK010000002">
    <property type="protein sequence ID" value="MBU5676118.1"/>
    <property type="molecule type" value="Genomic_DNA"/>
</dbReference>
<dbReference type="InterPro" id="IPR003594">
    <property type="entry name" value="HATPase_dom"/>
</dbReference>
<keyword evidence="9" id="KW-0067">ATP-binding</keyword>
<protein>
    <recommendedName>
        <fullName evidence="3">histidine kinase</fullName>
        <ecNumber evidence="3">2.7.13.3</ecNumber>
    </recommendedName>
</protein>
<dbReference type="PROSITE" id="PS50885">
    <property type="entry name" value="HAMP"/>
    <property type="match status" value="1"/>
</dbReference>
<evidence type="ECO:0000259" key="14">
    <source>
        <dbReference type="PROSITE" id="PS50885"/>
    </source>
</evidence>
<dbReference type="Pfam" id="PF00672">
    <property type="entry name" value="HAMP"/>
    <property type="match status" value="1"/>
</dbReference>
<dbReference type="PANTHER" id="PTHR45528">
    <property type="entry name" value="SENSOR HISTIDINE KINASE CPXA"/>
    <property type="match status" value="1"/>
</dbReference>
<accession>A0ABS6G0U2</accession>
<keyword evidence="7" id="KW-0547">Nucleotide-binding</keyword>
<dbReference type="InterPro" id="IPR050398">
    <property type="entry name" value="HssS/ArlS-like"/>
</dbReference>
<dbReference type="Pfam" id="PF00512">
    <property type="entry name" value="HisKA"/>
    <property type="match status" value="1"/>
</dbReference>
<keyword evidence="11 12" id="KW-0472">Membrane</keyword>
<evidence type="ECO:0000313" key="16">
    <source>
        <dbReference type="Proteomes" id="UP000779508"/>
    </source>
</evidence>
<evidence type="ECO:0000256" key="6">
    <source>
        <dbReference type="ARBA" id="ARBA00022679"/>
    </source>
</evidence>
<comment type="subcellular location">
    <subcellularLocation>
        <location evidence="2">Cell membrane</location>
        <topology evidence="2">Multi-pass membrane protein</topology>
    </subcellularLocation>
</comment>
<evidence type="ECO:0000256" key="1">
    <source>
        <dbReference type="ARBA" id="ARBA00000085"/>
    </source>
</evidence>
<dbReference type="PANTHER" id="PTHR45528:SF1">
    <property type="entry name" value="SENSOR HISTIDINE KINASE CPXA"/>
    <property type="match status" value="1"/>
</dbReference>